<protein>
    <recommendedName>
        <fullName evidence="2">F-box domain-containing protein</fullName>
    </recommendedName>
</protein>
<feature type="domain" description="F-box" evidence="2">
    <location>
        <begin position="143"/>
        <end position="187"/>
    </location>
</feature>
<accession>A0A834XKN8</accession>
<dbReference type="InterPro" id="IPR006553">
    <property type="entry name" value="Leu-rich_rpt_Cys-con_subtyp"/>
</dbReference>
<keyword evidence="4" id="KW-1185">Reference proteome</keyword>
<comment type="caution">
    <text evidence="3">The sequence shown here is derived from an EMBL/GenBank/DDBJ whole genome shotgun (WGS) entry which is preliminary data.</text>
</comment>
<dbReference type="Proteomes" id="UP000639338">
    <property type="component" value="Unassembled WGS sequence"/>
</dbReference>
<dbReference type="GO" id="GO:0031146">
    <property type="term" value="P:SCF-dependent proteasomal ubiquitin-dependent protein catabolic process"/>
    <property type="evidence" value="ECO:0007669"/>
    <property type="project" value="TreeGrafter"/>
</dbReference>
<dbReference type="PANTHER" id="PTHR13318">
    <property type="entry name" value="PARTNER OF PAIRED, ISOFORM B-RELATED"/>
    <property type="match status" value="1"/>
</dbReference>
<dbReference type="InterPro" id="IPR001810">
    <property type="entry name" value="F-box_dom"/>
</dbReference>
<dbReference type="Pfam" id="PF00646">
    <property type="entry name" value="F-box"/>
    <property type="match status" value="1"/>
</dbReference>
<dbReference type="SUPFAM" id="SSF52047">
    <property type="entry name" value="RNI-like"/>
    <property type="match status" value="1"/>
</dbReference>
<dbReference type="PROSITE" id="PS50181">
    <property type="entry name" value="FBOX"/>
    <property type="match status" value="1"/>
</dbReference>
<dbReference type="SUPFAM" id="SSF81383">
    <property type="entry name" value="F-box domain"/>
    <property type="match status" value="1"/>
</dbReference>
<proteinExistence type="predicted"/>
<organism evidence="3 4">
    <name type="scientific">Aphidius gifuensis</name>
    <name type="common">Parasitoid wasp</name>
    <dbReference type="NCBI Taxonomy" id="684658"/>
    <lineage>
        <taxon>Eukaryota</taxon>
        <taxon>Metazoa</taxon>
        <taxon>Ecdysozoa</taxon>
        <taxon>Arthropoda</taxon>
        <taxon>Hexapoda</taxon>
        <taxon>Insecta</taxon>
        <taxon>Pterygota</taxon>
        <taxon>Neoptera</taxon>
        <taxon>Endopterygota</taxon>
        <taxon>Hymenoptera</taxon>
        <taxon>Apocrita</taxon>
        <taxon>Ichneumonoidea</taxon>
        <taxon>Braconidae</taxon>
        <taxon>Aphidiinae</taxon>
        <taxon>Aphidius</taxon>
    </lineage>
</organism>
<sequence>MVDTCSICSTKTFHLTSLFVTDDGKKWRDSGLLKMVEVCKRIKIIKSVKKIPMICNPCIYKISKSFYNINNHKNHQDKRTVVCETIKSSDESKIPAVEENKNTDYIKEKSQLNKRPRNESHDNAIRKKLCQRNEEIIEPVIKQDLINNLDNDCLAKIFLYLPTIELFYIEQVCQRWKLVVQLAWQDTKKYIDNLYKNCNLLKQLHIEKIINRCGHHLNHLVLSKNCDSSIIKIIADNCHNLVRLELKFKTINENNFTRVFSRMAKLKVIKIEDNRDRFNTNDHITHILDSIPEGIEEIFFHSACNAFEHFNAIRLISLQHCEFGLDLMQKISLKKTIIYIDFEKSVLKSGLPLLSNLINLKHLNLDFVMGCTSEALVHITDECKNIKYLNLSACLGISNNALINIKKLINLESLYLQYLQNVNENVLTGIIENCKNLKCLNIAACSSIPGSVLDEINRLNKLEKLVITRLDNATDFMLIGFYNLKILRCSRCTNITDCGIMFVIQNCHNLEDLRVDETGVTDKSIHCAVEQTKLRKNNVVLQLVISLTMLKKIDDSINTSSFLKILSLP</sequence>
<keyword evidence="1" id="KW-0833">Ubl conjugation pathway</keyword>
<dbReference type="InterPro" id="IPR036047">
    <property type="entry name" value="F-box-like_dom_sf"/>
</dbReference>
<dbReference type="OrthoDB" id="549243at2759"/>
<evidence type="ECO:0000313" key="4">
    <source>
        <dbReference type="Proteomes" id="UP000639338"/>
    </source>
</evidence>
<evidence type="ECO:0000259" key="2">
    <source>
        <dbReference type="PROSITE" id="PS50181"/>
    </source>
</evidence>
<dbReference type="Gene3D" id="1.20.1280.50">
    <property type="match status" value="1"/>
</dbReference>
<dbReference type="AlphaFoldDB" id="A0A834XKN8"/>
<dbReference type="Gene3D" id="3.80.10.10">
    <property type="entry name" value="Ribonuclease Inhibitor"/>
    <property type="match status" value="2"/>
</dbReference>
<reference evidence="3 4" key="1">
    <citation type="submission" date="2020-08" db="EMBL/GenBank/DDBJ databases">
        <title>Aphidius gifuensis genome sequencing and assembly.</title>
        <authorList>
            <person name="Du Z."/>
        </authorList>
    </citation>
    <scope>NUCLEOTIDE SEQUENCE [LARGE SCALE GENOMIC DNA]</scope>
    <source>
        <strain evidence="3">YNYX2018</strain>
        <tissue evidence="3">Adults</tissue>
    </source>
</reference>
<dbReference type="EMBL" id="JACMRX010000005">
    <property type="protein sequence ID" value="KAF7988680.1"/>
    <property type="molecule type" value="Genomic_DNA"/>
</dbReference>
<dbReference type="InterPro" id="IPR032675">
    <property type="entry name" value="LRR_dom_sf"/>
</dbReference>
<dbReference type="SMART" id="SM00367">
    <property type="entry name" value="LRR_CC"/>
    <property type="match status" value="3"/>
</dbReference>
<evidence type="ECO:0000256" key="1">
    <source>
        <dbReference type="ARBA" id="ARBA00022786"/>
    </source>
</evidence>
<dbReference type="GO" id="GO:0019005">
    <property type="term" value="C:SCF ubiquitin ligase complex"/>
    <property type="evidence" value="ECO:0007669"/>
    <property type="project" value="TreeGrafter"/>
</dbReference>
<gene>
    <name evidence="3" type="ORF">HCN44_001253</name>
</gene>
<name>A0A834XKN8_APHGI</name>
<evidence type="ECO:0000313" key="3">
    <source>
        <dbReference type="EMBL" id="KAF7988680.1"/>
    </source>
</evidence>